<dbReference type="InterPro" id="IPR035994">
    <property type="entry name" value="Nucleoside_phosphorylase_sf"/>
</dbReference>
<dbReference type="SUPFAM" id="SSF53167">
    <property type="entry name" value="Purine and uridine phosphorylases"/>
    <property type="match status" value="1"/>
</dbReference>
<accession>A0A1D7QLS0</accession>
<organism evidence="1 2">
    <name type="scientific">Pedobacter steynii</name>
    <dbReference type="NCBI Taxonomy" id="430522"/>
    <lineage>
        <taxon>Bacteria</taxon>
        <taxon>Pseudomonadati</taxon>
        <taxon>Bacteroidota</taxon>
        <taxon>Sphingobacteriia</taxon>
        <taxon>Sphingobacteriales</taxon>
        <taxon>Sphingobacteriaceae</taxon>
        <taxon>Pedobacter</taxon>
    </lineage>
</organism>
<dbReference type="Gene3D" id="3.40.50.1580">
    <property type="entry name" value="Nucleoside phosphorylase domain"/>
    <property type="match status" value="1"/>
</dbReference>
<dbReference type="Proteomes" id="UP000094313">
    <property type="component" value="Chromosome"/>
</dbReference>
<dbReference type="KEGG" id="psty:BFS30_22160"/>
<dbReference type="AlphaFoldDB" id="A0A1D7QLS0"/>
<proteinExistence type="predicted"/>
<dbReference type="RefSeq" id="WP_069381283.1">
    <property type="nucleotide sequence ID" value="NZ_CP017141.1"/>
</dbReference>
<dbReference type="OrthoDB" id="3078193at2"/>
<gene>
    <name evidence="1" type="ORF">BFS30_22160</name>
</gene>
<dbReference type="GO" id="GO:0003824">
    <property type="term" value="F:catalytic activity"/>
    <property type="evidence" value="ECO:0007669"/>
    <property type="project" value="InterPro"/>
</dbReference>
<keyword evidence="2" id="KW-1185">Reference proteome</keyword>
<reference evidence="1 2" key="1">
    <citation type="submission" date="2016-08" db="EMBL/GenBank/DDBJ databases">
        <authorList>
            <person name="Seilhamer J.J."/>
        </authorList>
    </citation>
    <scope>NUCLEOTIDE SEQUENCE [LARGE SCALE GENOMIC DNA]</scope>
    <source>
        <strain evidence="1 2">DX4</strain>
    </source>
</reference>
<name>A0A1D7QLS0_9SPHI</name>
<protein>
    <recommendedName>
        <fullName evidence="3">Nucleoside phosphorylase domain-containing protein</fullName>
    </recommendedName>
</protein>
<dbReference type="EMBL" id="CP017141">
    <property type="protein sequence ID" value="AOM79621.1"/>
    <property type="molecule type" value="Genomic_DNA"/>
</dbReference>
<evidence type="ECO:0000313" key="2">
    <source>
        <dbReference type="Proteomes" id="UP000094313"/>
    </source>
</evidence>
<dbReference type="GO" id="GO:0009116">
    <property type="term" value="P:nucleoside metabolic process"/>
    <property type="evidence" value="ECO:0007669"/>
    <property type="project" value="InterPro"/>
</dbReference>
<sequence length="409" mass="45664">MDHSEITLRKEIARDLIANDISEIDGFLEVDELTLAREASLMALADNLEYPGGLGPKPKPINPKPDPESALPKADILVVTWTVAEQNAMADILTPGVSRNGWYRYRRNFDSHFDALIRTGNGVKQPPSRTVNRLGSWFPITIGDLTVICFKSELHLNQDGISLNADGTPSDTNTGFATLPVRDLFKQLIEEVRPSHVLTVGTAGAVFKEHGLGDVVVTRGAKFRLQDEFKNEPFNGINHEGAQYKSDWNVPTTFFNTALQMMASFKKNLVEPEFTTPTIRYDQVPAPIRSWANEAKIRLDGTHELPEFHPIISTDFFEFGTSGNKMEEQGSAMEMGDAVLGLVCEEMEQPPKWLVIRNLSDPQINASLPTKPAILNMQTHWAVWYYEKYGYWTSVNSALTTWAVIAGLN</sequence>
<evidence type="ECO:0008006" key="3">
    <source>
        <dbReference type="Google" id="ProtNLM"/>
    </source>
</evidence>
<evidence type="ECO:0000313" key="1">
    <source>
        <dbReference type="EMBL" id="AOM79621.1"/>
    </source>
</evidence>